<dbReference type="Pfam" id="PF05970">
    <property type="entry name" value="PIF1"/>
    <property type="match status" value="1"/>
</dbReference>
<keyword evidence="1" id="KW-0233">DNA recombination</keyword>
<keyword evidence="1" id="KW-0067">ATP-binding</keyword>
<keyword evidence="1" id="KW-0547">Nucleotide-binding</keyword>
<comment type="similarity">
    <text evidence="1">Belongs to the helicase family.</text>
</comment>
<sequence>MWFGERLNRKRYAKKPIFSLCCGQGQVQLPLLKESPAILKRFLTENDEMSRYFRENIRVINMVFSFTSLGGKVDRSAKKGIGPQMFQLQGENYHLMGSLKPPKGEPKFGQLYIVDTENEIANRSGIIGKYKKSTEKARKDELRKKVIQALMEMLDECNPYVHQFRSARDRFDTNPDQTFHMRIISSREKDGRTYDTPTASEVAALIPGDFNLDMDKRDIVLQEKQTGWLKRISEIHPAYLALQYPLIFTYGEDGFRLGIQKRETDATAKLKRKALSMRQWYAFRLQERENECHTLLHSRRLFQQFLVDGYTTIEANRLFYLRMNQKSLRSDSYDSIQQAENSGKTDMHEQGSRFLLPASFTGGARYMKNMYLDAMAICKYFGFPEYFITFTCNPKWPEITRHLQPRKLTAEDRPEILGRIFKIKLESLMADLTDKQLLGKTSSAMYTIEFQKRGLPHAHILLFMHPNSKIRTNDDIDRIISAEIPDKEKEPELYEVVKDMMIHGPCGAVNLNSPCMENGQCSKQYPKPHVEKTYVNKEGFPVYRRRKEGNGFIEKKGFKCDNTNVIPYNKELSLRYRAHINVEWCNQNGAVKYLFKYINKGQDRVTVAVEPPDNGSSKENSSTATNAASKEESKNEIKDFFNCRFYIYDYNCFYRYVSASEGGWRIFQFPIHYRSTPVERIQFHLPGKQIIVFKDDDTFEEVTSRKLIENTMFMGWFELNKVSEVARTLNLAEIPTMFTWNKKDKKFHDRKRGFSIGRINYAPRKIEEAFYMRVLLNIVKGPFEDKDIRTFNSVVYETYKETCFARGLLEDDQEYIDELVRKSFTGSGSYMRHAFVIMLMSGTLSKPEEVWENTWEFLSEDIQYKRRQQLHRPDLCLSDEEKKEAALIEIEKILKSNGTSLANWTSMPQPIPDIINENVLILDELSYNREELRADHDRDFPKLTDEQRKIYDEITDAVFNKKGGVFFVYGFGGTGKTFLWKLLSAAIRMRGEICLNVASSGIASLLLPGGRTSHSRFGIPINPDEFSYCNLVPGTDQADLVKAASLIIWDEAPMMSKHCFESLDRSMADIIGNKENLPFAGKVVVFGGDFRQVLPVIHGAGRPEIVMEALNSSYLWKHVKVLELTKNMRLFSNDLTPEGTKELQEFSQWILDVGDGKIGSGNDGEALITIPDEFLILDADDPIDSISRAVYGDAVSLLQNREPKFFQERAILCPTNEDVNMINQHMLDKLPGEERFYLSSDSIDSSDRFSKNDQALTPDFLNKIKASGLPNHSLRLKIGCPVMLLRNIDPIGGLMNGTRLQITEMYDFMIRAKVITGEKVGHTVYLPRLSITPSDKKMPFKMRRRQLPIAVAFAITINKSQGQSLSEVGLFLPRPVFSHGQLYVAISRVTSKKGLKILIVDGEGKPQRQTMNVVFREIFDNL</sequence>
<proteinExistence type="inferred from homology"/>
<dbReference type="KEGG" id="rsz:130510962"/>
<comment type="catalytic activity">
    <reaction evidence="1">
        <text>ATP + H2O = ADP + phosphate + H(+)</text>
        <dbReference type="Rhea" id="RHEA:13065"/>
        <dbReference type="ChEBI" id="CHEBI:15377"/>
        <dbReference type="ChEBI" id="CHEBI:15378"/>
        <dbReference type="ChEBI" id="CHEBI:30616"/>
        <dbReference type="ChEBI" id="CHEBI:43474"/>
        <dbReference type="ChEBI" id="CHEBI:456216"/>
        <dbReference type="EC" id="5.6.2.3"/>
    </reaction>
</comment>
<feature type="domain" description="DNA helicase Pif1-like DEAD-box helicase" evidence="3">
    <location>
        <begin position="942"/>
        <end position="1161"/>
    </location>
</feature>
<evidence type="ECO:0000256" key="1">
    <source>
        <dbReference type="RuleBase" id="RU363044"/>
    </source>
</evidence>
<evidence type="ECO:0000259" key="5">
    <source>
        <dbReference type="Pfam" id="PF21530"/>
    </source>
</evidence>
<name>A0A9W3DJ92_RAPSA</name>
<dbReference type="SUPFAM" id="SSF52540">
    <property type="entry name" value="P-loop containing nucleoside triphosphate hydrolases"/>
    <property type="match status" value="2"/>
</dbReference>
<dbReference type="InterPro" id="IPR027417">
    <property type="entry name" value="P-loop_NTPase"/>
</dbReference>
<gene>
    <name evidence="7" type="primary">LOC130510962</name>
</gene>
<accession>A0A9W3DJ92</accession>
<dbReference type="Pfam" id="PF21530">
    <property type="entry name" value="Pif1_2B_dom"/>
    <property type="match status" value="1"/>
</dbReference>
<organism evidence="6 7">
    <name type="scientific">Raphanus sativus</name>
    <name type="common">Radish</name>
    <name type="synonym">Raphanus raphanistrum var. sativus</name>
    <dbReference type="NCBI Taxonomy" id="3726"/>
    <lineage>
        <taxon>Eukaryota</taxon>
        <taxon>Viridiplantae</taxon>
        <taxon>Streptophyta</taxon>
        <taxon>Embryophyta</taxon>
        <taxon>Tracheophyta</taxon>
        <taxon>Spermatophyta</taxon>
        <taxon>Magnoliopsida</taxon>
        <taxon>eudicotyledons</taxon>
        <taxon>Gunneridae</taxon>
        <taxon>Pentapetalae</taxon>
        <taxon>rosids</taxon>
        <taxon>malvids</taxon>
        <taxon>Brassicales</taxon>
        <taxon>Brassicaceae</taxon>
        <taxon>Brassiceae</taxon>
        <taxon>Raphanus</taxon>
    </lineage>
</organism>
<feature type="domain" description="Helitron helicase-like" evidence="4">
    <location>
        <begin position="280"/>
        <end position="462"/>
    </location>
</feature>
<comment type="cofactor">
    <cofactor evidence="1">
        <name>Mg(2+)</name>
        <dbReference type="ChEBI" id="CHEBI:18420"/>
    </cofactor>
</comment>
<dbReference type="GO" id="GO:0006281">
    <property type="term" value="P:DNA repair"/>
    <property type="evidence" value="ECO:0007669"/>
    <property type="project" value="UniProtKB-KW"/>
</dbReference>
<protein>
    <recommendedName>
        <fullName evidence="1">ATP-dependent DNA helicase</fullName>
        <ecNumber evidence="1">5.6.2.3</ecNumber>
    </recommendedName>
</protein>
<dbReference type="GO" id="GO:0043139">
    <property type="term" value="F:5'-3' DNA helicase activity"/>
    <property type="evidence" value="ECO:0007669"/>
    <property type="project" value="UniProtKB-EC"/>
</dbReference>
<dbReference type="GO" id="GO:0016787">
    <property type="term" value="F:hydrolase activity"/>
    <property type="evidence" value="ECO:0007669"/>
    <property type="project" value="UniProtKB-KW"/>
</dbReference>
<dbReference type="Proteomes" id="UP000504610">
    <property type="component" value="Chromosome 4"/>
</dbReference>
<evidence type="ECO:0000256" key="2">
    <source>
        <dbReference type="SAM" id="MobiDB-lite"/>
    </source>
</evidence>
<evidence type="ECO:0000313" key="7">
    <source>
        <dbReference type="RefSeq" id="XP_056863686.1"/>
    </source>
</evidence>
<dbReference type="Gene3D" id="3.40.50.300">
    <property type="entry name" value="P-loop containing nucleotide triphosphate hydrolases"/>
    <property type="match status" value="1"/>
</dbReference>
<dbReference type="CDD" id="cd18809">
    <property type="entry name" value="SF1_C_RecD"/>
    <property type="match status" value="1"/>
</dbReference>
<reference evidence="6" key="1">
    <citation type="journal article" date="2019" name="Database">
        <title>The radish genome database (RadishGD): an integrated information resource for radish genomics.</title>
        <authorList>
            <person name="Yu H.J."/>
            <person name="Baek S."/>
            <person name="Lee Y.J."/>
            <person name="Cho A."/>
            <person name="Mun J.H."/>
        </authorList>
    </citation>
    <scope>NUCLEOTIDE SEQUENCE [LARGE SCALE GENOMIC DNA]</scope>
    <source>
        <strain evidence="6">cv. WK10039</strain>
    </source>
</reference>
<evidence type="ECO:0000259" key="4">
    <source>
        <dbReference type="Pfam" id="PF14214"/>
    </source>
</evidence>
<dbReference type="GeneID" id="130510962"/>
<dbReference type="InterPro" id="IPR025476">
    <property type="entry name" value="Helitron_helicase-like"/>
</dbReference>
<dbReference type="EC" id="5.6.2.3" evidence="1"/>
<reference evidence="7" key="2">
    <citation type="submission" date="2025-08" db="UniProtKB">
        <authorList>
            <consortium name="RefSeq"/>
        </authorList>
    </citation>
    <scope>IDENTIFICATION</scope>
    <source>
        <tissue evidence="7">Leaf</tissue>
    </source>
</reference>
<feature type="compositionally biased region" description="Polar residues" evidence="2">
    <location>
        <begin position="614"/>
        <end position="628"/>
    </location>
</feature>
<dbReference type="RefSeq" id="XP_056863686.1">
    <property type="nucleotide sequence ID" value="XM_057007706.1"/>
</dbReference>
<evidence type="ECO:0000259" key="3">
    <source>
        <dbReference type="Pfam" id="PF05970"/>
    </source>
</evidence>
<dbReference type="GO" id="GO:0000723">
    <property type="term" value="P:telomere maintenance"/>
    <property type="evidence" value="ECO:0007669"/>
    <property type="project" value="InterPro"/>
</dbReference>
<dbReference type="PANTHER" id="PTHR10492">
    <property type="match status" value="1"/>
</dbReference>
<keyword evidence="6" id="KW-1185">Reference proteome</keyword>
<feature type="region of interest" description="Disordered" evidence="2">
    <location>
        <begin position="609"/>
        <end position="630"/>
    </location>
</feature>
<keyword evidence="1" id="KW-0234">DNA repair</keyword>
<keyword evidence="1" id="KW-0227">DNA damage</keyword>
<dbReference type="GO" id="GO:0005524">
    <property type="term" value="F:ATP binding"/>
    <property type="evidence" value="ECO:0007669"/>
    <property type="project" value="UniProtKB-KW"/>
</dbReference>
<dbReference type="OrthoDB" id="1059963at2759"/>
<dbReference type="GO" id="GO:0006310">
    <property type="term" value="P:DNA recombination"/>
    <property type="evidence" value="ECO:0007669"/>
    <property type="project" value="UniProtKB-KW"/>
</dbReference>
<feature type="domain" description="DNA helicase Pif1-like 2B" evidence="5">
    <location>
        <begin position="1259"/>
        <end position="1304"/>
    </location>
</feature>
<dbReference type="InterPro" id="IPR049163">
    <property type="entry name" value="Pif1-like_2B_dom"/>
</dbReference>
<keyword evidence="1" id="KW-0347">Helicase</keyword>
<dbReference type="PANTHER" id="PTHR10492:SF101">
    <property type="entry name" value="ATP-DEPENDENT DNA HELICASE"/>
    <property type="match status" value="1"/>
</dbReference>
<dbReference type="Pfam" id="PF14214">
    <property type="entry name" value="Helitron_like_N"/>
    <property type="match status" value="1"/>
</dbReference>
<keyword evidence="1" id="KW-0378">Hydrolase</keyword>
<evidence type="ECO:0000313" key="6">
    <source>
        <dbReference type="Proteomes" id="UP000504610"/>
    </source>
</evidence>
<dbReference type="InterPro" id="IPR010285">
    <property type="entry name" value="DNA_helicase_pif1-like_DEAD"/>
</dbReference>